<dbReference type="EMBL" id="JAKKPZ010000251">
    <property type="protein sequence ID" value="KAI1697775.1"/>
    <property type="molecule type" value="Genomic_DNA"/>
</dbReference>
<evidence type="ECO:0000313" key="3">
    <source>
        <dbReference type="Proteomes" id="UP001201812"/>
    </source>
</evidence>
<evidence type="ECO:0000256" key="1">
    <source>
        <dbReference type="SAM" id="SignalP"/>
    </source>
</evidence>
<accession>A0AAD4MKH9</accession>
<protein>
    <submittedName>
        <fullName evidence="2">Uncharacterized protein</fullName>
    </submittedName>
</protein>
<reference evidence="2" key="1">
    <citation type="submission" date="2022-01" db="EMBL/GenBank/DDBJ databases">
        <title>Genome Sequence Resource for Two Populations of Ditylenchus destructor, the Migratory Endoparasitic Phytonematode.</title>
        <authorList>
            <person name="Zhang H."/>
            <person name="Lin R."/>
            <person name="Xie B."/>
        </authorList>
    </citation>
    <scope>NUCLEOTIDE SEQUENCE</scope>
    <source>
        <strain evidence="2">BazhouSP</strain>
    </source>
</reference>
<organism evidence="2 3">
    <name type="scientific">Ditylenchus destructor</name>
    <dbReference type="NCBI Taxonomy" id="166010"/>
    <lineage>
        <taxon>Eukaryota</taxon>
        <taxon>Metazoa</taxon>
        <taxon>Ecdysozoa</taxon>
        <taxon>Nematoda</taxon>
        <taxon>Chromadorea</taxon>
        <taxon>Rhabditida</taxon>
        <taxon>Tylenchina</taxon>
        <taxon>Tylenchomorpha</taxon>
        <taxon>Sphaerularioidea</taxon>
        <taxon>Anguinidae</taxon>
        <taxon>Anguininae</taxon>
        <taxon>Ditylenchus</taxon>
    </lineage>
</organism>
<dbReference type="Proteomes" id="UP001201812">
    <property type="component" value="Unassembled WGS sequence"/>
</dbReference>
<name>A0AAD4MKH9_9BILA</name>
<evidence type="ECO:0000313" key="2">
    <source>
        <dbReference type="EMBL" id="KAI1697775.1"/>
    </source>
</evidence>
<dbReference type="AlphaFoldDB" id="A0AAD4MKH9"/>
<keyword evidence="1" id="KW-0732">Signal</keyword>
<feature type="chain" id="PRO_5042216940" evidence="1">
    <location>
        <begin position="22"/>
        <end position="66"/>
    </location>
</feature>
<comment type="caution">
    <text evidence="2">The sequence shown here is derived from an EMBL/GenBank/DDBJ whole genome shotgun (WGS) entry which is preliminary data.</text>
</comment>
<sequence>MRSFYILLLLVAIWTPQCSVSKAMYSIFQSAEESRNWCGGCFEYPSCLEDPWCQLDKRKECCRTHD</sequence>
<keyword evidence="3" id="KW-1185">Reference proteome</keyword>
<proteinExistence type="predicted"/>
<feature type="signal peptide" evidence="1">
    <location>
        <begin position="1"/>
        <end position="21"/>
    </location>
</feature>
<gene>
    <name evidence="2" type="ORF">DdX_18290</name>
</gene>